<evidence type="ECO:0000313" key="10">
    <source>
        <dbReference type="Proteomes" id="UP000611723"/>
    </source>
</evidence>
<feature type="active site" description="Nucleophile" evidence="4 5">
    <location>
        <position position="58"/>
    </location>
</feature>
<evidence type="ECO:0000256" key="2">
    <source>
        <dbReference type="ARBA" id="ARBA00022694"/>
    </source>
</evidence>
<comment type="catalytic activity">
    <reaction evidence="4 7">
        <text>uridine(38/39/40) in tRNA = pseudouridine(38/39/40) in tRNA</text>
        <dbReference type="Rhea" id="RHEA:22376"/>
        <dbReference type="Rhea" id="RHEA-COMP:10085"/>
        <dbReference type="Rhea" id="RHEA-COMP:10087"/>
        <dbReference type="ChEBI" id="CHEBI:65314"/>
        <dbReference type="ChEBI" id="CHEBI:65315"/>
        <dbReference type="EC" id="5.4.99.12"/>
    </reaction>
</comment>
<keyword evidence="3 4" id="KW-0413">Isomerase</keyword>
<evidence type="ECO:0000256" key="3">
    <source>
        <dbReference type="ARBA" id="ARBA00023235"/>
    </source>
</evidence>
<comment type="similarity">
    <text evidence="1 4 7">Belongs to the tRNA pseudouridine synthase TruA family.</text>
</comment>
<dbReference type="AlphaFoldDB" id="A0A934X0A5"/>
<comment type="caution">
    <text evidence="9">The sequence shown here is derived from an EMBL/GenBank/DDBJ whole genome shotgun (WGS) entry which is preliminary data.</text>
</comment>
<organism evidence="9 10">
    <name type="scientific">Marivirga aurantiaca</name>
    <dbReference type="NCBI Taxonomy" id="2802615"/>
    <lineage>
        <taxon>Bacteria</taxon>
        <taxon>Pseudomonadati</taxon>
        <taxon>Bacteroidota</taxon>
        <taxon>Cytophagia</taxon>
        <taxon>Cytophagales</taxon>
        <taxon>Marivirgaceae</taxon>
        <taxon>Marivirga</taxon>
    </lineage>
</organism>
<dbReference type="EC" id="5.4.99.12" evidence="4"/>
<comment type="caution">
    <text evidence="4">Lacks conserved residue(s) required for the propagation of feature annotation.</text>
</comment>
<dbReference type="Gene3D" id="3.30.70.660">
    <property type="entry name" value="Pseudouridine synthase I, catalytic domain, C-terminal subdomain"/>
    <property type="match status" value="1"/>
</dbReference>
<evidence type="ECO:0000256" key="1">
    <source>
        <dbReference type="ARBA" id="ARBA00009375"/>
    </source>
</evidence>
<dbReference type="GO" id="GO:0160147">
    <property type="term" value="F:tRNA pseudouridine(38-40) synthase activity"/>
    <property type="evidence" value="ECO:0007669"/>
    <property type="project" value="UniProtKB-EC"/>
</dbReference>
<dbReference type="PIRSF" id="PIRSF001430">
    <property type="entry name" value="tRNA_psdUrid_synth"/>
    <property type="match status" value="1"/>
</dbReference>
<dbReference type="EMBL" id="JAEQBW010000007">
    <property type="protein sequence ID" value="MBK6266299.1"/>
    <property type="molecule type" value="Genomic_DNA"/>
</dbReference>
<feature type="domain" description="Pseudouridine synthase I TruA alpha/beta" evidence="8">
    <location>
        <begin position="152"/>
        <end position="259"/>
    </location>
</feature>
<dbReference type="Pfam" id="PF01416">
    <property type="entry name" value="PseudoU_synth_1"/>
    <property type="match status" value="1"/>
</dbReference>
<dbReference type="GO" id="GO:0003723">
    <property type="term" value="F:RNA binding"/>
    <property type="evidence" value="ECO:0007669"/>
    <property type="project" value="InterPro"/>
</dbReference>
<dbReference type="Gene3D" id="3.30.70.580">
    <property type="entry name" value="Pseudouridine synthase I, catalytic domain, N-terminal subdomain"/>
    <property type="match status" value="1"/>
</dbReference>
<sequence>MSQRFQHFYLIEIQYLGFRLHGWQYQNGLKTVQGFLELTVNFVLKDKPFKVMGSGRTDAMVSAASSYFELFLEEPIQEDAFFQAMNQNLPTDLKILSWRTVTKEFNIIQDVQSKEYNYFFAFGEKQHPFSAPFMACLPDELDIELMQKGAGLFEGGHDFVHFCHQPKADKNTVREIITSEIIPNEELKANFFPDKSYIFRLIGKGFMRYQIRMMMGVLFMLGQHKITLDQLQQSLTGGDNNIEKYTAPASGLMVKAVTFKNV</sequence>
<dbReference type="GO" id="GO:0031119">
    <property type="term" value="P:tRNA pseudouridine synthesis"/>
    <property type="evidence" value="ECO:0007669"/>
    <property type="project" value="UniProtKB-UniRule"/>
</dbReference>
<accession>A0A934X0A5</accession>
<keyword evidence="2 4" id="KW-0819">tRNA processing</keyword>
<evidence type="ECO:0000256" key="4">
    <source>
        <dbReference type="HAMAP-Rule" id="MF_00171"/>
    </source>
</evidence>
<evidence type="ECO:0000256" key="7">
    <source>
        <dbReference type="RuleBase" id="RU003792"/>
    </source>
</evidence>
<proteinExistence type="inferred from homology"/>
<dbReference type="RefSeq" id="WP_201431980.1">
    <property type="nucleotide sequence ID" value="NZ_JAEQBW010000007.1"/>
</dbReference>
<dbReference type="NCBIfam" id="TIGR00071">
    <property type="entry name" value="hisT_truA"/>
    <property type="match status" value="1"/>
</dbReference>
<comment type="function">
    <text evidence="4">Formation of pseudouridine at positions 38, 39 and 40 in the anticodon stem and loop of transfer RNAs.</text>
</comment>
<dbReference type="PANTHER" id="PTHR11142">
    <property type="entry name" value="PSEUDOURIDYLATE SYNTHASE"/>
    <property type="match status" value="1"/>
</dbReference>
<dbReference type="InterPro" id="IPR001406">
    <property type="entry name" value="PsdUridine_synth_TruA"/>
</dbReference>
<dbReference type="PANTHER" id="PTHR11142:SF0">
    <property type="entry name" value="TRNA PSEUDOURIDINE SYNTHASE-LIKE 1"/>
    <property type="match status" value="1"/>
</dbReference>
<dbReference type="InterPro" id="IPR020095">
    <property type="entry name" value="PsdUridine_synth_TruA_C"/>
</dbReference>
<dbReference type="InterPro" id="IPR020097">
    <property type="entry name" value="PsdUridine_synth_TruA_a/b_dom"/>
</dbReference>
<dbReference type="InterPro" id="IPR020103">
    <property type="entry name" value="PsdUridine_synth_cat_dom_sf"/>
</dbReference>
<dbReference type="SUPFAM" id="SSF55120">
    <property type="entry name" value="Pseudouridine synthase"/>
    <property type="match status" value="1"/>
</dbReference>
<reference evidence="9" key="1">
    <citation type="submission" date="2021-01" db="EMBL/GenBank/DDBJ databases">
        <title>Marivirga aurantiaca sp. nov., isolated from intertidal surface sediments.</title>
        <authorList>
            <person name="Zhang M."/>
        </authorList>
    </citation>
    <scope>NUCLEOTIDE SEQUENCE</scope>
    <source>
        <strain evidence="9">S37H4</strain>
    </source>
</reference>
<dbReference type="Proteomes" id="UP000611723">
    <property type="component" value="Unassembled WGS sequence"/>
</dbReference>
<dbReference type="HAMAP" id="MF_00171">
    <property type="entry name" value="TruA"/>
    <property type="match status" value="1"/>
</dbReference>
<feature type="binding site" evidence="4 6">
    <location>
        <position position="116"/>
    </location>
    <ligand>
        <name>substrate</name>
    </ligand>
</feature>
<evidence type="ECO:0000313" key="9">
    <source>
        <dbReference type="EMBL" id="MBK6266299.1"/>
    </source>
</evidence>
<evidence type="ECO:0000256" key="6">
    <source>
        <dbReference type="PIRSR" id="PIRSR001430-2"/>
    </source>
</evidence>
<gene>
    <name evidence="4 9" type="primary">truA</name>
    <name evidence="9" type="ORF">JKA74_14730</name>
</gene>
<protein>
    <recommendedName>
        <fullName evidence="4">tRNA pseudouridine synthase A</fullName>
        <ecNumber evidence="4">5.4.99.12</ecNumber>
    </recommendedName>
    <alternativeName>
        <fullName evidence="4">tRNA pseudouridine(38-40) synthase</fullName>
    </alternativeName>
    <alternativeName>
        <fullName evidence="4">tRNA pseudouridylate synthase I</fullName>
    </alternativeName>
    <alternativeName>
        <fullName evidence="4">tRNA-uridine isomerase I</fullName>
    </alternativeName>
</protein>
<dbReference type="InterPro" id="IPR020094">
    <property type="entry name" value="TruA/RsuA/RluB/E/F_N"/>
</dbReference>
<evidence type="ECO:0000259" key="8">
    <source>
        <dbReference type="Pfam" id="PF01416"/>
    </source>
</evidence>
<comment type="subunit">
    <text evidence="4">Homodimer.</text>
</comment>
<evidence type="ECO:0000256" key="5">
    <source>
        <dbReference type="PIRSR" id="PIRSR001430-1"/>
    </source>
</evidence>
<name>A0A934X0A5_9BACT</name>
<keyword evidence="10" id="KW-1185">Reference proteome</keyword>